<evidence type="ECO:0000259" key="6">
    <source>
        <dbReference type="PROSITE" id="PS51900"/>
    </source>
</evidence>
<keyword evidence="8" id="KW-1185">Reference proteome</keyword>
<feature type="domain" description="Core-binding (CB)" evidence="6">
    <location>
        <begin position="7"/>
        <end position="97"/>
    </location>
</feature>
<name>A0A502F8K4_9PROT</name>
<dbReference type="PANTHER" id="PTHR34605:SF3">
    <property type="entry name" value="P CELL-TYPE AGGLUTINATION PROTEIN MAP4-LIKE-RELATED"/>
    <property type="match status" value="1"/>
</dbReference>
<dbReference type="Proteomes" id="UP000317078">
    <property type="component" value="Unassembled WGS sequence"/>
</dbReference>
<dbReference type="CDD" id="cd00799">
    <property type="entry name" value="INT_Cre_C"/>
    <property type="match status" value="1"/>
</dbReference>
<dbReference type="AlphaFoldDB" id="A0A502F8K4"/>
<dbReference type="InterPro" id="IPR044068">
    <property type="entry name" value="CB"/>
</dbReference>
<evidence type="ECO:0000313" key="8">
    <source>
        <dbReference type="Proteomes" id="UP000317078"/>
    </source>
</evidence>
<evidence type="ECO:0000313" key="7">
    <source>
        <dbReference type="EMBL" id="TPG45714.1"/>
    </source>
</evidence>
<evidence type="ECO:0000256" key="4">
    <source>
        <dbReference type="PROSITE-ProRule" id="PRU01248"/>
    </source>
</evidence>
<dbReference type="PROSITE" id="PS51898">
    <property type="entry name" value="TYR_RECOMBINASE"/>
    <property type="match status" value="1"/>
</dbReference>
<dbReference type="PANTHER" id="PTHR34605">
    <property type="entry name" value="PHAGE_INTEGRASE DOMAIN-CONTAINING PROTEIN"/>
    <property type="match status" value="1"/>
</dbReference>
<accession>A0A502F8K4</accession>
<dbReference type="InterPro" id="IPR013762">
    <property type="entry name" value="Integrase-like_cat_sf"/>
</dbReference>
<dbReference type="Pfam" id="PF00589">
    <property type="entry name" value="Phage_integrase"/>
    <property type="match status" value="1"/>
</dbReference>
<evidence type="ECO:0000256" key="1">
    <source>
        <dbReference type="ARBA" id="ARBA00022908"/>
    </source>
</evidence>
<dbReference type="InterPro" id="IPR052925">
    <property type="entry name" value="Phage_Integrase-like_Recomb"/>
</dbReference>
<dbReference type="Gene3D" id="1.10.150.130">
    <property type="match status" value="1"/>
</dbReference>
<dbReference type="InterPro" id="IPR011010">
    <property type="entry name" value="DNA_brk_join_enz"/>
</dbReference>
<proteinExistence type="predicted"/>
<dbReference type="PROSITE" id="PS51900">
    <property type="entry name" value="CB"/>
    <property type="match status" value="1"/>
</dbReference>
<keyword evidence="1" id="KW-0229">DNA integration</keyword>
<organism evidence="7 8">
    <name type="scientific">Muricoccus nepalensis</name>
    <dbReference type="NCBI Taxonomy" id="1854500"/>
    <lineage>
        <taxon>Bacteria</taxon>
        <taxon>Pseudomonadati</taxon>
        <taxon>Pseudomonadota</taxon>
        <taxon>Alphaproteobacteria</taxon>
        <taxon>Acetobacterales</taxon>
        <taxon>Roseomonadaceae</taxon>
        <taxon>Muricoccus</taxon>
    </lineage>
</organism>
<dbReference type="SUPFAM" id="SSF47823">
    <property type="entry name" value="lambda integrase-like, N-terminal domain"/>
    <property type="match status" value="1"/>
</dbReference>
<keyword evidence="3" id="KW-0233">DNA recombination</keyword>
<dbReference type="GO" id="GO:0015074">
    <property type="term" value="P:DNA integration"/>
    <property type="evidence" value="ECO:0007669"/>
    <property type="project" value="UniProtKB-KW"/>
</dbReference>
<reference evidence="7 8" key="1">
    <citation type="journal article" date="2019" name="Environ. Microbiol.">
        <title>Species interactions and distinct microbial communities in high Arctic permafrost affected cryosols are associated with the CH4 and CO2 gas fluxes.</title>
        <authorList>
            <person name="Altshuler I."/>
            <person name="Hamel J."/>
            <person name="Turney S."/>
            <person name="Magnuson E."/>
            <person name="Levesque R."/>
            <person name="Greer C."/>
            <person name="Whyte L.G."/>
        </authorList>
    </citation>
    <scope>NUCLEOTIDE SEQUENCE [LARGE SCALE GENOMIC DNA]</scope>
    <source>
        <strain evidence="7 8">S9.3B</strain>
    </source>
</reference>
<dbReference type="RefSeq" id="WP_140886700.1">
    <property type="nucleotide sequence ID" value="NZ_RCZP01000046.1"/>
</dbReference>
<evidence type="ECO:0000256" key="2">
    <source>
        <dbReference type="ARBA" id="ARBA00023125"/>
    </source>
</evidence>
<gene>
    <name evidence="7" type="ORF">EAH89_26300</name>
</gene>
<sequence length="324" mass="34117">MTSAIVPAAAAQIQTNAASLSAEALDYAREASAANTRRAYRAAWQDFIAWCTIEGRSSLPATPETVGTFLAARANTHKAASLSIRLVAIGQAHRLAGHRLDTGHPAIRETMKGIRRTHGTAPTKKSAAISAVIRDAVDALARRPSLRAARDRALLLIGFAAALRRSELVALDVADVAFVAEGVILNLCRSKTDTEGRGTEIAIPTGSSERTCPVLALRAWLAAASIETGAIFRSVNRHGQLGAARLSDRDVALAVKAAVQAAGYDPAAFSGHSLRSGFITSAARAGVPEAHIQNQSRHKSLPVLRGYIRRGSLFVDNAAARVGL</sequence>
<dbReference type="GO" id="GO:0003677">
    <property type="term" value="F:DNA binding"/>
    <property type="evidence" value="ECO:0007669"/>
    <property type="project" value="UniProtKB-UniRule"/>
</dbReference>
<evidence type="ECO:0000256" key="3">
    <source>
        <dbReference type="ARBA" id="ARBA00023172"/>
    </source>
</evidence>
<protein>
    <submittedName>
        <fullName evidence="7">Integrase</fullName>
    </submittedName>
</protein>
<dbReference type="OrthoDB" id="5513193at2"/>
<dbReference type="EMBL" id="RCZP01000046">
    <property type="protein sequence ID" value="TPG45714.1"/>
    <property type="molecule type" value="Genomic_DNA"/>
</dbReference>
<dbReference type="SUPFAM" id="SSF56349">
    <property type="entry name" value="DNA breaking-rejoining enzymes"/>
    <property type="match status" value="1"/>
</dbReference>
<dbReference type="InterPro" id="IPR010998">
    <property type="entry name" value="Integrase_recombinase_N"/>
</dbReference>
<feature type="domain" description="Tyr recombinase" evidence="5">
    <location>
        <begin position="127"/>
        <end position="320"/>
    </location>
</feature>
<dbReference type="GO" id="GO:0006310">
    <property type="term" value="P:DNA recombination"/>
    <property type="evidence" value="ECO:0007669"/>
    <property type="project" value="UniProtKB-KW"/>
</dbReference>
<evidence type="ECO:0000259" key="5">
    <source>
        <dbReference type="PROSITE" id="PS51898"/>
    </source>
</evidence>
<comment type="caution">
    <text evidence="7">The sequence shown here is derived from an EMBL/GenBank/DDBJ whole genome shotgun (WGS) entry which is preliminary data.</text>
</comment>
<dbReference type="Gene3D" id="1.10.443.10">
    <property type="entry name" value="Intergrase catalytic core"/>
    <property type="match status" value="1"/>
</dbReference>
<dbReference type="InterPro" id="IPR002104">
    <property type="entry name" value="Integrase_catalytic"/>
</dbReference>
<keyword evidence="2 4" id="KW-0238">DNA-binding</keyword>